<comment type="similarity">
    <text evidence="1">Belongs to the heat shock protein 70 family.</text>
</comment>
<dbReference type="CDD" id="cd10170">
    <property type="entry name" value="ASKHA_NBD_HSP70"/>
    <property type="match status" value="1"/>
</dbReference>
<dbReference type="GO" id="GO:0005524">
    <property type="term" value="F:ATP binding"/>
    <property type="evidence" value="ECO:0007669"/>
    <property type="project" value="UniProtKB-KW"/>
</dbReference>
<name>A0A934S0X5_9BACT</name>
<dbReference type="Proteomes" id="UP000617628">
    <property type="component" value="Unassembled WGS sequence"/>
</dbReference>
<gene>
    <name evidence="4" type="ORF">JIN87_13280</name>
</gene>
<dbReference type="PROSITE" id="PS00297">
    <property type="entry name" value="HSP70_1"/>
    <property type="match status" value="1"/>
</dbReference>
<organism evidence="4 5">
    <name type="scientific">Pelagicoccus mobilis</name>
    <dbReference type="NCBI Taxonomy" id="415221"/>
    <lineage>
        <taxon>Bacteria</taxon>
        <taxon>Pseudomonadati</taxon>
        <taxon>Verrucomicrobiota</taxon>
        <taxon>Opitutia</taxon>
        <taxon>Puniceicoccales</taxon>
        <taxon>Pelagicoccaceae</taxon>
        <taxon>Pelagicoccus</taxon>
    </lineage>
</organism>
<dbReference type="PANTHER" id="PTHR42749">
    <property type="entry name" value="CELL SHAPE-DETERMINING PROTEIN MREB"/>
    <property type="match status" value="1"/>
</dbReference>
<dbReference type="GO" id="GO:0140662">
    <property type="term" value="F:ATP-dependent protein folding chaperone"/>
    <property type="evidence" value="ECO:0007669"/>
    <property type="project" value="InterPro"/>
</dbReference>
<proteinExistence type="inferred from homology"/>
<dbReference type="PROSITE" id="PS00329">
    <property type="entry name" value="HSP70_2"/>
    <property type="match status" value="1"/>
</dbReference>
<dbReference type="Pfam" id="PF12531">
    <property type="entry name" value="DUF3731"/>
    <property type="match status" value="1"/>
</dbReference>
<keyword evidence="2" id="KW-0547">Nucleotide-binding</keyword>
<dbReference type="InterPro" id="IPR021030">
    <property type="entry name" value="DUF3731"/>
</dbReference>
<dbReference type="InterPro" id="IPR018181">
    <property type="entry name" value="Heat_shock_70_CS"/>
</dbReference>
<dbReference type="PANTHER" id="PTHR42749:SF1">
    <property type="entry name" value="CELL SHAPE-DETERMINING PROTEIN MREB"/>
    <property type="match status" value="1"/>
</dbReference>
<dbReference type="InterPro" id="IPR043129">
    <property type="entry name" value="ATPase_NBD"/>
</dbReference>
<dbReference type="PRINTS" id="PR00301">
    <property type="entry name" value="HEATSHOCK70"/>
</dbReference>
<dbReference type="RefSeq" id="WP_200356056.1">
    <property type="nucleotide sequence ID" value="NZ_JAENIL010000023.1"/>
</dbReference>
<comment type="caution">
    <text evidence="4">The sequence shown here is derived from an EMBL/GenBank/DDBJ whole genome shotgun (WGS) entry which is preliminary data.</text>
</comment>
<evidence type="ECO:0000313" key="4">
    <source>
        <dbReference type="EMBL" id="MBK1877842.1"/>
    </source>
</evidence>
<dbReference type="Gene3D" id="3.90.640.10">
    <property type="entry name" value="Actin, Chain A, domain 4"/>
    <property type="match status" value="1"/>
</dbReference>
<accession>A0A934S0X5</accession>
<dbReference type="Gene3D" id="3.30.420.40">
    <property type="match status" value="2"/>
</dbReference>
<reference evidence="4" key="1">
    <citation type="submission" date="2021-01" db="EMBL/GenBank/DDBJ databases">
        <title>Modified the classification status of verrucomicrobia.</title>
        <authorList>
            <person name="Feng X."/>
        </authorList>
    </citation>
    <scope>NUCLEOTIDE SEQUENCE</scope>
    <source>
        <strain evidence="4">KCTC 13126</strain>
    </source>
</reference>
<dbReference type="SUPFAM" id="SSF53067">
    <property type="entry name" value="Actin-like ATPase domain"/>
    <property type="match status" value="2"/>
</dbReference>
<evidence type="ECO:0000256" key="3">
    <source>
        <dbReference type="ARBA" id="ARBA00022840"/>
    </source>
</evidence>
<evidence type="ECO:0000313" key="5">
    <source>
        <dbReference type="Proteomes" id="UP000617628"/>
    </source>
</evidence>
<evidence type="ECO:0000256" key="1">
    <source>
        <dbReference type="ARBA" id="ARBA00007381"/>
    </source>
</evidence>
<protein>
    <submittedName>
        <fullName evidence="4">Hsp70 family protein</fullName>
    </submittedName>
</protein>
<dbReference type="Pfam" id="PF00012">
    <property type="entry name" value="HSP70"/>
    <property type="match status" value="1"/>
</dbReference>
<dbReference type="InterPro" id="IPR013126">
    <property type="entry name" value="Hsp_70_fam"/>
</dbReference>
<keyword evidence="3" id="KW-0067">ATP-binding</keyword>
<keyword evidence="5" id="KW-1185">Reference proteome</keyword>
<dbReference type="EMBL" id="JAENIL010000023">
    <property type="protein sequence ID" value="MBK1877842.1"/>
    <property type="molecule type" value="Genomic_DNA"/>
</dbReference>
<sequence>MNPRYSIGIDLGTTNCALSFLELGKDDAQSQVLPIPQLEEKITQVERDVLPSFLAWNGVGDWTAGLFARNRSRETPDAVIHSAKSWLCHHSVSPEASILPWKSKLVPDAEKLSPIEVSARLLDFLKRVWDQRFSEEAPFVDQVVTITVPASFDAAAQAATLEAAKQADYPTEVRLLEEPQAAFYRWLDGADSKRDGLKKGERILVVDIGGGTSDFSLFQVGDVEDDRPRIERVAVSDHLLLGGDNIDLALAHALESELSPNGEELSVDQWGHLISRARELKEACLSEGAGDDNQLSVSLPSRGSGLLAGTLSTEVSSQLVKAMILEGFFPECSAGSKAEKAEGGLLEWGLPYAVDCAVTRHLAEFLGADARVDRVLFNGGSLSAPLIRERLLEQLAAWQGDEAPAVLENEETYLAVARGAARFGEISQRGKRQIDAGAARAIFLEVEGSASGDARAVCVLPKGAQPGERFDVGIEGLSLRVNQRVAFNAFHAEDSNESPAGSFCSSMGKRVLPALEATIESEGRDSVPVRLVAGVNEVGLLSVACEALESDESWPLEFSLRAESTEANAGVAEVLEVDSVKLAKVARALKGGLSVRDPKASRVFSDMERAAGAKKHEWEIAFCRALTAELLELESVSSRGDSVAEGWLQLAGYLMRPGFGVAGDEDLRARLFRVVENLESRPAKVEVQRLIFLRRVVAGCSEGEQSRIFDEEFEVLAKTKRGRSERIRLLGMLEKVDLERKNLLFEELMSRLDSALGGEGDVGAVLAGLAGLLNRVPFNAGEDRVMSPDCVASLYNRVAKLDWKESRYAELVSLFLRAARVVDDRSLNVPSRLGRKIVGKLEKSGVASTRLLPLQDFVPVSREEKAKSFGEALPPGLLIEGA</sequence>
<dbReference type="AlphaFoldDB" id="A0A934S0X5"/>
<evidence type="ECO:0000256" key="2">
    <source>
        <dbReference type="ARBA" id="ARBA00022741"/>
    </source>
</evidence>